<organism evidence="7 8">
    <name type="scientific">Leishmania orientalis</name>
    <dbReference type="NCBI Taxonomy" id="2249476"/>
    <lineage>
        <taxon>Eukaryota</taxon>
        <taxon>Discoba</taxon>
        <taxon>Euglenozoa</taxon>
        <taxon>Kinetoplastea</taxon>
        <taxon>Metakinetoplastina</taxon>
        <taxon>Trypanosomatida</taxon>
        <taxon>Trypanosomatidae</taxon>
        <taxon>Leishmaniinae</taxon>
        <taxon>Leishmania</taxon>
    </lineage>
</organism>
<dbReference type="GO" id="GO:0050660">
    <property type="term" value="F:flavin adenine dinucleotide binding"/>
    <property type="evidence" value="ECO:0007669"/>
    <property type="project" value="InterPro"/>
</dbReference>
<dbReference type="EMBL" id="JAFHLR010000032">
    <property type="protein sequence ID" value="KAG5470070.1"/>
    <property type="molecule type" value="Genomic_DNA"/>
</dbReference>
<dbReference type="RefSeq" id="XP_067060336.1">
    <property type="nucleotide sequence ID" value="XM_067204784.1"/>
</dbReference>
<feature type="domain" description="Glucose-methanol-choline oxidoreductase N-terminal" evidence="6">
    <location>
        <begin position="45"/>
        <end position="370"/>
    </location>
</feature>
<proteinExistence type="inferred from homology"/>
<gene>
    <name evidence="7" type="ORF">LSCM4_02764</name>
</gene>
<dbReference type="GeneID" id="92358718"/>
<evidence type="ECO:0000256" key="3">
    <source>
        <dbReference type="ARBA" id="ARBA00022630"/>
    </source>
</evidence>
<dbReference type="PANTHER" id="PTHR42784:SF1">
    <property type="entry name" value="PYRANOSE 2-OXIDASE"/>
    <property type="match status" value="1"/>
</dbReference>
<reference evidence="8" key="2">
    <citation type="journal article" date="2021" name="Sci. Data">
        <title>Chromosome-scale genome sequencing, assembly and annotation of six genomes from subfamily Leishmaniinae.</title>
        <authorList>
            <person name="Almutairi H."/>
            <person name="Urbaniak M.D."/>
            <person name="Bates M.D."/>
            <person name="Jariyapan N."/>
            <person name="Kwakye-Nuako G."/>
            <person name="Thomaz Soccol V."/>
            <person name="Al-Salem W.S."/>
            <person name="Dillon R.J."/>
            <person name="Bates P.A."/>
            <person name="Gatherer D."/>
        </authorList>
    </citation>
    <scope>NUCLEOTIDE SEQUENCE [LARGE SCALE GENOMIC DNA]</scope>
</reference>
<keyword evidence="8" id="KW-1185">Reference proteome</keyword>
<keyword evidence="5" id="KW-0560">Oxidoreductase</keyword>
<dbReference type="InterPro" id="IPR000172">
    <property type="entry name" value="GMC_OxRdtase_N"/>
</dbReference>
<dbReference type="InterPro" id="IPR051473">
    <property type="entry name" value="P2Ox-like"/>
</dbReference>
<dbReference type="InterPro" id="IPR036188">
    <property type="entry name" value="FAD/NAD-bd_sf"/>
</dbReference>
<dbReference type="SUPFAM" id="SSF51905">
    <property type="entry name" value="FAD/NAD(P)-binding domain"/>
    <property type="match status" value="1"/>
</dbReference>
<dbReference type="GO" id="GO:0016614">
    <property type="term" value="F:oxidoreductase activity, acting on CH-OH group of donors"/>
    <property type="evidence" value="ECO:0007669"/>
    <property type="project" value="InterPro"/>
</dbReference>
<evidence type="ECO:0000256" key="4">
    <source>
        <dbReference type="ARBA" id="ARBA00022827"/>
    </source>
</evidence>
<name>A0A836GQQ6_9TRYP</name>
<evidence type="ECO:0000313" key="8">
    <source>
        <dbReference type="Proteomes" id="UP000674143"/>
    </source>
</evidence>
<dbReference type="PANTHER" id="PTHR42784">
    <property type="entry name" value="PYRANOSE 2-OXIDASE"/>
    <property type="match status" value="1"/>
</dbReference>
<evidence type="ECO:0000256" key="1">
    <source>
        <dbReference type="ARBA" id="ARBA00001974"/>
    </source>
</evidence>
<comment type="similarity">
    <text evidence="2">Belongs to the GMC oxidoreductase family.</text>
</comment>
<reference evidence="8" key="1">
    <citation type="journal article" date="2021" name="Microbiol. Resour. Announc.">
        <title>LGAAP: Leishmaniinae Genome Assembly and Annotation Pipeline.</title>
        <authorList>
            <person name="Almutairi H."/>
            <person name="Urbaniak M.D."/>
            <person name="Bates M.D."/>
            <person name="Jariyapan N."/>
            <person name="Kwakye-Nuako G."/>
            <person name="Thomaz-Soccol V."/>
            <person name="Al-Salem W.S."/>
            <person name="Dillon R.J."/>
            <person name="Bates P.A."/>
            <person name="Gatherer D."/>
        </authorList>
    </citation>
    <scope>NUCLEOTIDE SEQUENCE [LARGE SCALE GENOMIC DNA]</scope>
</reference>
<dbReference type="AlphaFoldDB" id="A0A836GQQ6"/>
<evidence type="ECO:0000259" key="6">
    <source>
        <dbReference type="Pfam" id="PF00732"/>
    </source>
</evidence>
<comment type="caution">
    <text evidence="7">The sequence shown here is derived from an EMBL/GenBank/DDBJ whole genome shotgun (WGS) entry which is preliminary data.</text>
</comment>
<sequence length="708" mass="76040">MFIAAAVSLAVFLVWWYLNVRPRSTNQRRPSYQSHRTAACLPAADYVVIGGGAAGLAAAAELLRRTEEASRVVLIESGGDPQPASAAAVLLQVGRRDRLLSFAPDLVRVPPMALRKGEHPTFLGSTPDEGYVAQRPLRCLDPGETLTAAPVSEDRATSAIAEARANRHSLLHYAAYPRGVGLGGTAQLDWGMHLSSIWPVAAEATPAADNASSTTATSSKEALPQWTRLPVRFPAARNPLSWAFAEAVKTLKLAAPYLPTTYAPVERDAVFPLYLYLDEDGRRLALPSAVLGDIAPDMLHRRLSVLTGYTAVNFDLAAWEEGEAEGRGVRVIGVQVRPSRGRAGAITSIPVGKGVVIAAGVVQSPRLLHRVATHRALRVLKPPPSTVPLRDALALPLIFSAVQAVSADGINARDVKSTVMWWLTQRGPYLTPLCDTVLSLSLPHISPQAELRVVFFPFGGRDAARFKSMGWDTVLGTPLQAFTMLLVVQGIDGLEHRLEVDTEVSPPRVAGARALCSHQTVCSLSEEVHRKVQDAFLVGIKECRRLTEAEPLASLALEPGAESTDCTLLVSSDEAKAVRLAQLSRISPSKRSLRGKTELKALLKWSRGVTVTECYMRRYIDAHAYWLGFASGSSEAFLASSSRVAGLRNVFVGDGSAVTTAQWGGVGKRDTLAAGSRSTCMDAAVWAVTELVSSVEQSLAPLRDGSQR</sequence>
<dbReference type="Gene3D" id="3.50.50.60">
    <property type="entry name" value="FAD/NAD(P)-binding domain"/>
    <property type="match status" value="1"/>
</dbReference>
<evidence type="ECO:0000256" key="2">
    <source>
        <dbReference type="ARBA" id="ARBA00010790"/>
    </source>
</evidence>
<evidence type="ECO:0000313" key="7">
    <source>
        <dbReference type="EMBL" id="KAG5470070.1"/>
    </source>
</evidence>
<evidence type="ECO:0000256" key="5">
    <source>
        <dbReference type="ARBA" id="ARBA00023002"/>
    </source>
</evidence>
<keyword evidence="3" id="KW-0285">Flavoprotein</keyword>
<accession>A0A836GQQ6</accession>
<protein>
    <recommendedName>
        <fullName evidence="6">Glucose-methanol-choline oxidoreductase N-terminal domain-containing protein</fullName>
    </recommendedName>
</protein>
<dbReference type="Pfam" id="PF00732">
    <property type="entry name" value="GMC_oxred_N"/>
    <property type="match status" value="1"/>
</dbReference>
<comment type="cofactor">
    <cofactor evidence="1">
        <name>FAD</name>
        <dbReference type="ChEBI" id="CHEBI:57692"/>
    </cofactor>
</comment>
<keyword evidence="4" id="KW-0274">FAD</keyword>
<dbReference type="KEGG" id="loi:92358718"/>
<dbReference type="Proteomes" id="UP000674143">
    <property type="component" value="Unassembled WGS sequence"/>
</dbReference>